<evidence type="ECO:0000256" key="6">
    <source>
        <dbReference type="ARBA" id="ARBA00022692"/>
    </source>
</evidence>
<dbReference type="Proteomes" id="UP000320475">
    <property type="component" value="Unassembled WGS sequence"/>
</dbReference>
<proteinExistence type="inferred from homology"/>
<feature type="transmembrane region" description="Helical" evidence="10">
    <location>
        <begin position="281"/>
        <end position="301"/>
    </location>
</feature>
<feature type="compositionally biased region" description="Polar residues" evidence="11">
    <location>
        <begin position="7"/>
        <end position="18"/>
    </location>
</feature>
<keyword evidence="4 10" id="KW-0328">Glycosyltransferase</keyword>
<keyword evidence="9 10" id="KW-0472">Membrane</keyword>
<gene>
    <name evidence="12" type="ORF">SeLEV6574_g03260</name>
</gene>
<dbReference type="VEuPathDB" id="FungiDB:SeMB42_g02701"/>
<feature type="region of interest" description="Disordered" evidence="11">
    <location>
        <begin position="1"/>
        <end position="45"/>
    </location>
</feature>
<evidence type="ECO:0000256" key="11">
    <source>
        <dbReference type="SAM" id="MobiDB-lite"/>
    </source>
</evidence>
<dbReference type="InterPro" id="IPR005599">
    <property type="entry name" value="GPI_mannosylTrfase"/>
</dbReference>
<evidence type="ECO:0000256" key="3">
    <source>
        <dbReference type="ARBA" id="ARBA00007063"/>
    </source>
</evidence>
<evidence type="ECO:0000256" key="10">
    <source>
        <dbReference type="RuleBase" id="RU363075"/>
    </source>
</evidence>
<dbReference type="EC" id="2.4.1.-" evidence="10"/>
<feature type="transmembrane region" description="Helical" evidence="10">
    <location>
        <begin position="339"/>
        <end position="361"/>
    </location>
</feature>
<feature type="transmembrane region" description="Helical" evidence="10">
    <location>
        <begin position="244"/>
        <end position="269"/>
    </location>
</feature>
<sequence length="686" mass="78363">MRPISATELSDTDSSSSRRAPGLTRHQMPNKANKGHGQPTNDSSSVFTTPAFLRFWSDCEYTGQKHPYPSKPVSTHQSIWTPSQSFAFRLLVWTRLLAALYSNISDCDEVFNFWEPTHYLQYGRGLQTWEYSPVYAIRSWAYIFPHTIAAFLSEIALTKDKASLFILLRFILGMVSAYTESKMYWAVVQYVHPRVGRYMLILLLASAGMFISSTAYLPSTFAMYCTSMAFSHQLRPPSRSRTEWVVWWTGLGSLLGWPFAAAAAIPFVVEDTFMSGQGWRRLRWMLWSGIVTAGVILWPMMHLDGSMYGRLELVPFNIIVYNVFGGSSRGPHIYGTEPWWYYFANGLLNFNIGFILALAAWPLLMLTRLMSNGCFAAVLAPANTEPRQRVALRLLPFYVMLYIFSSQAHKEERFMFVVYPLICFNAALGLYCLNRVLEGVLHDLNVAKGDRATAAVGFFVLIVSSLVSASRIMALYAHYSAPIAIYRHLSREIADSMACNVTVCVGKEWYRFPSHYFLPDQAQLRFIKSEFDGLLPKYFYEASPETDESRRLLGSRRWKSREGAWRVPEGMNDLNQGVVDERYVNVTSCDYLVDSDMPSTSPAYDPNSLEPRYLLDTDTWSPIKCLPFLDSSRSTRLGRAFWIPENVIRIIDRYVKSIRMKEWASKRWGSYCALKARHSASMDTIT</sequence>
<keyword evidence="6 10" id="KW-0812">Transmembrane</keyword>
<evidence type="ECO:0000256" key="4">
    <source>
        <dbReference type="ARBA" id="ARBA00022676"/>
    </source>
</evidence>
<dbReference type="PANTHER" id="PTHR22760:SF2">
    <property type="entry name" value="ALPHA-1,2-MANNOSYLTRANSFERASE ALG9"/>
    <property type="match status" value="1"/>
</dbReference>
<dbReference type="Pfam" id="PF03901">
    <property type="entry name" value="Glyco_transf_22"/>
    <property type="match status" value="1"/>
</dbReference>
<dbReference type="OrthoDB" id="497541at2759"/>
<comment type="similarity">
    <text evidence="3 10">Belongs to the glycosyltransferase 22 family.</text>
</comment>
<comment type="caution">
    <text evidence="12">The sequence shown here is derived from an EMBL/GenBank/DDBJ whole genome shotgun (WGS) entry which is preliminary data.</text>
</comment>
<accession>A0A507D4N5</accession>
<evidence type="ECO:0000256" key="2">
    <source>
        <dbReference type="ARBA" id="ARBA00004922"/>
    </source>
</evidence>
<dbReference type="GO" id="GO:0000026">
    <property type="term" value="F:alpha-1,2-mannosyltransferase activity"/>
    <property type="evidence" value="ECO:0007669"/>
    <property type="project" value="TreeGrafter"/>
</dbReference>
<evidence type="ECO:0000256" key="8">
    <source>
        <dbReference type="ARBA" id="ARBA00022989"/>
    </source>
</evidence>
<dbReference type="GO" id="GO:0006487">
    <property type="term" value="P:protein N-linked glycosylation"/>
    <property type="evidence" value="ECO:0007669"/>
    <property type="project" value="TreeGrafter"/>
</dbReference>
<name>A0A507D4N5_9FUNG</name>
<feature type="transmembrane region" description="Helical" evidence="10">
    <location>
        <begin position="414"/>
        <end position="433"/>
    </location>
</feature>
<comment type="subcellular location">
    <subcellularLocation>
        <location evidence="1 10">Endoplasmic reticulum membrane</location>
        <topology evidence="1 10">Multi-pass membrane protein</topology>
    </subcellularLocation>
</comment>
<feature type="transmembrane region" description="Helical" evidence="10">
    <location>
        <begin position="200"/>
        <end position="224"/>
    </location>
</feature>
<evidence type="ECO:0000256" key="9">
    <source>
        <dbReference type="ARBA" id="ARBA00023136"/>
    </source>
</evidence>
<dbReference type="GO" id="GO:0005789">
    <property type="term" value="C:endoplasmic reticulum membrane"/>
    <property type="evidence" value="ECO:0007669"/>
    <property type="project" value="UniProtKB-SubCell"/>
</dbReference>
<feature type="transmembrane region" description="Helical" evidence="10">
    <location>
        <begin position="162"/>
        <end position="179"/>
    </location>
</feature>
<evidence type="ECO:0000313" key="12">
    <source>
        <dbReference type="EMBL" id="TPX46396.1"/>
    </source>
</evidence>
<protein>
    <recommendedName>
        <fullName evidence="10">Mannosyltransferase</fullName>
        <ecNumber evidence="10">2.4.1.-</ecNumber>
    </recommendedName>
</protein>
<evidence type="ECO:0000313" key="13">
    <source>
        <dbReference type="Proteomes" id="UP000320475"/>
    </source>
</evidence>
<dbReference type="UniPathway" id="UPA00378"/>
<feature type="transmembrane region" description="Helical" evidence="10">
    <location>
        <begin position="454"/>
        <end position="479"/>
    </location>
</feature>
<comment type="pathway">
    <text evidence="2">Protein modification; protein glycosylation.</text>
</comment>
<keyword evidence="8 10" id="KW-1133">Transmembrane helix</keyword>
<evidence type="ECO:0000256" key="5">
    <source>
        <dbReference type="ARBA" id="ARBA00022679"/>
    </source>
</evidence>
<dbReference type="AlphaFoldDB" id="A0A507D4N5"/>
<evidence type="ECO:0000256" key="7">
    <source>
        <dbReference type="ARBA" id="ARBA00022824"/>
    </source>
</evidence>
<reference evidence="12 13" key="1">
    <citation type="journal article" date="2019" name="Sci. Rep.">
        <title>Comparative genomics of chytrid fungi reveal insights into the obligate biotrophic and pathogenic lifestyle of Synchytrium endobioticum.</title>
        <authorList>
            <person name="van de Vossenberg B.T.L.H."/>
            <person name="Warris S."/>
            <person name="Nguyen H.D.T."/>
            <person name="van Gent-Pelzer M.P.E."/>
            <person name="Joly D.L."/>
            <person name="van de Geest H.C."/>
            <person name="Bonants P.J.M."/>
            <person name="Smith D.S."/>
            <person name="Levesque C.A."/>
            <person name="van der Lee T.A.J."/>
        </authorList>
    </citation>
    <scope>NUCLEOTIDE SEQUENCE [LARGE SCALE GENOMIC DNA]</scope>
    <source>
        <strain evidence="12 13">LEV6574</strain>
    </source>
</reference>
<keyword evidence="5" id="KW-0808">Transferase</keyword>
<dbReference type="PANTHER" id="PTHR22760">
    <property type="entry name" value="GLYCOSYLTRANSFERASE"/>
    <property type="match status" value="1"/>
</dbReference>
<dbReference type="EMBL" id="QEAM01000105">
    <property type="protein sequence ID" value="TPX46396.1"/>
    <property type="molecule type" value="Genomic_DNA"/>
</dbReference>
<organism evidence="12 13">
    <name type="scientific">Synchytrium endobioticum</name>
    <dbReference type="NCBI Taxonomy" id="286115"/>
    <lineage>
        <taxon>Eukaryota</taxon>
        <taxon>Fungi</taxon>
        <taxon>Fungi incertae sedis</taxon>
        <taxon>Chytridiomycota</taxon>
        <taxon>Chytridiomycota incertae sedis</taxon>
        <taxon>Chytridiomycetes</taxon>
        <taxon>Synchytriales</taxon>
        <taxon>Synchytriaceae</taxon>
        <taxon>Synchytrium</taxon>
    </lineage>
</organism>
<evidence type="ECO:0000256" key="1">
    <source>
        <dbReference type="ARBA" id="ARBA00004477"/>
    </source>
</evidence>
<keyword evidence="7 10" id="KW-0256">Endoplasmic reticulum</keyword>